<dbReference type="OrthoDB" id="3219396at2759"/>
<dbReference type="PROSITE" id="PS50181">
    <property type="entry name" value="FBOX"/>
    <property type="match status" value="1"/>
</dbReference>
<evidence type="ECO:0008006" key="5">
    <source>
        <dbReference type="Google" id="ProtNLM"/>
    </source>
</evidence>
<name>A0A0B7NN82_9FUNG</name>
<dbReference type="EMBL" id="LN734207">
    <property type="protein sequence ID" value="CEP20071.1"/>
    <property type="molecule type" value="Genomic_DNA"/>
</dbReference>
<sequence>MHLAELNNELLIVIAGHLPQDDLRSFSFVCRKFALVAHSDVVWKERLYNDFGITYKLPTENWKDMYARKSTDPQNCKMCPHIGHVTAKILEPYVTKYQQVLNWLEKNLNCTVCGANCKDAGLCLYIWKGNVRNRCKDCAYSYHKSVEGHGILFRMNVLQMYCFDCKRLLGETRGDSSEALYIDFLLKTLTRDSERGKLAMAMRTQCMEERQLYAEHADRASVVSDGKKYYFIERIWLISWFLRLCDGKIGTGPIANHELEDPDREGRLNPNSRPRGNFKGGFSVVSPFLWDYLVHTYGLSGSAYSSDDATGPEYCGLNESIIWILQKNCVFLDESAFHMNLKRSMAWSKKGSPAVVTVPKTRATTTTILGAISAEGLIKCSLRLPPPPSSKKRKRGNGIGYVSKGTVTGHYISFLKAAMDEMDQYPHMKGHYLVMDNALIHTSEDTAKYVEFRAYLPPYSPELNPIEQFWSVVKSKVKRNKFLEKETLMTRISEASNSLKLSDFKGIVRHFYKCLDKCCNRQAL</sequence>
<dbReference type="PANTHER" id="PTHR46564:SF1">
    <property type="entry name" value="TRANSPOSASE"/>
    <property type="match status" value="1"/>
</dbReference>
<proteinExistence type="predicted"/>
<evidence type="ECO:0000259" key="2">
    <source>
        <dbReference type="PROSITE" id="PS51283"/>
    </source>
</evidence>
<dbReference type="AlphaFoldDB" id="A0A0B7NN82"/>
<evidence type="ECO:0000313" key="4">
    <source>
        <dbReference type="Proteomes" id="UP000054107"/>
    </source>
</evidence>
<accession>A0A0B7NN82</accession>
<dbReference type="Gene3D" id="1.20.1280.50">
    <property type="match status" value="1"/>
</dbReference>
<dbReference type="Pfam" id="PF13358">
    <property type="entry name" value="DDE_3"/>
    <property type="match status" value="1"/>
</dbReference>
<dbReference type="SUPFAM" id="SSF81383">
    <property type="entry name" value="F-box domain"/>
    <property type="match status" value="1"/>
</dbReference>
<dbReference type="SMART" id="SM00256">
    <property type="entry name" value="FBOX"/>
    <property type="match status" value="1"/>
</dbReference>
<dbReference type="InterPro" id="IPR036397">
    <property type="entry name" value="RNaseH_sf"/>
</dbReference>
<dbReference type="Gene3D" id="3.30.2230.10">
    <property type="entry name" value="DUSP-like"/>
    <property type="match status" value="1"/>
</dbReference>
<dbReference type="SUPFAM" id="SSF143791">
    <property type="entry name" value="DUSP-like"/>
    <property type="match status" value="1"/>
</dbReference>
<reference evidence="3 4" key="1">
    <citation type="submission" date="2014-09" db="EMBL/GenBank/DDBJ databases">
        <authorList>
            <person name="Ellenberger Sabrina"/>
        </authorList>
    </citation>
    <scope>NUCLEOTIDE SEQUENCE [LARGE SCALE GENOMIC DNA]</scope>
    <source>
        <strain evidence="3 4">CBS 412.66</strain>
    </source>
</reference>
<evidence type="ECO:0000259" key="1">
    <source>
        <dbReference type="PROSITE" id="PS50181"/>
    </source>
</evidence>
<feature type="domain" description="F-box" evidence="1">
    <location>
        <begin position="1"/>
        <end position="46"/>
    </location>
</feature>
<dbReference type="InterPro" id="IPR035927">
    <property type="entry name" value="DUSP-like_sf"/>
</dbReference>
<dbReference type="Proteomes" id="UP000054107">
    <property type="component" value="Unassembled WGS sequence"/>
</dbReference>
<organism evidence="3 4">
    <name type="scientific">Parasitella parasitica</name>
    <dbReference type="NCBI Taxonomy" id="35722"/>
    <lineage>
        <taxon>Eukaryota</taxon>
        <taxon>Fungi</taxon>
        <taxon>Fungi incertae sedis</taxon>
        <taxon>Mucoromycota</taxon>
        <taxon>Mucoromycotina</taxon>
        <taxon>Mucoromycetes</taxon>
        <taxon>Mucorales</taxon>
        <taxon>Mucorineae</taxon>
        <taxon>Mucoraceae</taxon>
        <taxon>Parasitella</taxon>
    </lineage>
</organism>
<dbReference type="Gene3D" id="3.30.420.10">
    <property type="entry name" value="Ribonuclease H-like superfamily/Ribonuclease H"/>
    <property type="match status" value="1"/>
</dbReference>
<dbReference type="GO" id="GO:0004843">
    <property type="term" value="F:cysteine-type deubiquitinase activity"/>
    <property type="evidence" value="ECO:0007669"/>
    <property type="project" value="InterPro"/>
</dbReference>
<protein>
    <recommendedName>
        <fullName evidence="5">F-box domain-containing protein</fullName>
    </recommendedName>
</protein>
<dbReference type="PANTHER" id="PTHR46564">
    <property type="entry name" value="TRANSPOSASE"/>
    <property type="match status" value="1"/>
</dbReference>
<dbReference type="InterPro" id="IPR006615">
    <property type="entry name" value="Pept_C19_DUSP"/>
</dbReference>
<dbReference type="Pfam" id="PF12937">
    <property type="entry name" value="F-box-like"/>
    <property type="match status" value="1"/>
</dbReference>
<keyword evidence="4" id="KW-1185">Reference proteome</keyword>
<dbReference type="InterPro" id="IPR036047">
    <property type="entry name" value="F-box-like_dom_sf"/>
</dbReference>
<evidence type="ECO:0000313" key="3">
    <source>
        <dbReference type="EMBL" id="CEP20071.1"/>
    </source>
</evidence>
<dbReference type="GO" id="GO:0003676">
    <property type="term" value="F:nucleic acid binding"/>
    <property type="evidence" value="ECO:0007669"/>
    <property type="project" value="InterPro"/>
</dbReference>
<dbReference type="InterPro" id="IPR038717">
    <property type="entry name" value="Tc1-like_DDE_dom"/>
</dbReference>
<gene>
    <name evidence="3" type="primary">PARPA_14392.1 scaffold 50209</name>
</gene>
<dbReference type="InterPro" id="IPR001810">
    <property type="entry name" value="F-box_dom"/>
</dbReference>
<dbReference type="PROSITE" id="PS51283">
    <property type="entry name" value="DUSP"/>
    <property type="match status" value="1"/>
</dbReference>
<feature type="domain" description="DUSP" evidence="2">
    <location>
        <begin position="204"/>
        <end position="310"/>
    </location>
</feature>